<protein>
    <submittedName>
        <fullName evidence="6">VirB3 family type IV secretion system protein</fullName>
    </submittedName>
</protein>
<keyword evidence="4 5" id="KW-0472">Membrane</keyword>
<evidence type="ECO:0000313" key="6">
    <source>
        <dbReference type="EMBL" id="MFC3110197.1"/>
    </source>
</evidence>
<dbReference type="EMBL" id="JBHRTP010000071">
    <property type="protein sequence ID" value="MFC3110197.1"/>
    <property type="molecule type" value="Genomic_DNA"/>
</dbReference>
<evidence type="ECO:0000256" key="5">
    <source>
        <dbReference type="SAM" id="Phobius"/>
    </source>
</evidence>
<gene>
    <name evidence="6" type="ORF">ACFOFO_19900</name>
</gene>
<dbReference type="RefSeq" id="WP_390332553.1">
    <property type="nucleotide sequence ID" value="NZ_JBHRTP010000071.1"/>
</dbReference>
<dbReference type="Proteomes" id="UP001595530">
    <property type="component" value="Unassembled WGS sequence"/>
</dbReference>
<feature type="transmembrane region" description="Helical" evidence="5">
    <location>
        <begin position="31"/>
        <end position="58"/>
    </location>
</feature>
<evidence type="ECO:0000256" key="2">
    <source>
        <dbReference type="ARBA" id="ARBA00022692"/>
    </source>
</evidence>
<evidence type="ECO:0000256" key="1">
    <source>
        <dbReference type="ARBA" id="ARBA00004370"/>
    </source>
</evidence>
<keyword evidence="3 5" id="KW-1133">Transmembrane helix</keyword>
<dbReference type="InterPro" id="IPR007792">
    <property type="entry name" value="T4SS_VirB3/TrbD/AvhB"/>
</dbReference>
<comment type="caution">
    <text evidence="6">The sequence shown here is derived from an EMBL/GenBank/DDBJ whole genome shotgun (WGS) entry which is preliminary data.</text>
</comment>
<evidence type="ECO:0000256" key="3">
    <source>
        <dbReference type="ARBA" id="ARBA00022989"/>
    </source>
</evidence>
<keyword evidence="2 5" id="KW-0812">Transmembrane</keyword>
<sequence length="104" mass="12173">MEYQPRYNVIHQSLLQVKMIAGVDVRFVVPLWAIVLAFVFSFHYFFVLPVGVVAHLFLAWLFKSDPNIVDVYLEYTRQADVYDPWPHIDSPTKRPEGFGRDLLC</sequence>
<dbReference type="Pfam" id="PF05101">
    <property type="entry name" value="VirB3"/>
    <property type="match status" value="1"/>
</dbReference>
<keyword evidence="7" id="KW-1185">Reference proteome</keyword>
<comment type="subcellular location">
    <subcellularLocation>
        <location evidence="1">Membrane</location>
    </subcellularLocation>
</comment>
<name>A0ABV7F5I0_9BURK</name>
<accession>A0ABV7F5I0</accession>
<evidence type="ECO:0000256" key="4">
    <source>
        <dbReference type="ARBA" id="ARBA00023136"/>
    </source>
</evidence>
<evidence type="ECO:0000313" key="7">
    <source>
        <dbReference type="Proteomes" id="UP001595530"/>
    </source>
</evidence>
<proteinExistence type="predicted"/>
<organism evidence="6 7">
    <name type="scientific">Undibacterium arcticum</name>
    <dbReference type="NCBI Taxonomy" id="1762892"/>
    <lineage>
        <taxon>Bacteria</taxon>
        <taxon>Pseudomonadati</taxon>
        <taxon>Pseudomonadota</taxon>
        <taxon>Betaproteobacteria</taxon>
        <taxon>Burkholderiales</taxon>
        <taxon>Oxalobacteraceae</taxon>
        <taxon>Undibacterium</taxon>
    </lineage>
</organism>
<reference evidence="7" key="1">
    <citation type="journal article" date="2019" name="Int. J. Syst. Evol. Microbiol.">
        <title>The Global Catalogue of Microorganisms (GCM) 10K type strain sequencing project: providing services to taxonomists for standard genome sequencing and annotation.</title>
        <authorList>
            <consortium name="The Broad Institute Genomics Platform"/>
            <consortium name="The Broad Institute Genome Sequencing Center for Infectious Disease"/>
            <person name="Wu L."/>
            <person name="Ma J."/>
        </authorList>
    </citation>
    <scope>NUCLEOTIDE SEQUENCE [LARGE SCALE GENOMIC DNA]</scope>
    <source>
        <strain evidence="7">KCTC 42986</strain>
    </source>
</reference>